<evidence type="ECO:0000313" key="3">
    <source>
        <dbReference type="Proteomes" id="UP000595636"/>
    </source>
</evidence>
<sequence>MNAATTPAVSSSSRNSTPAVTATAGLTYVKTTALVGPASLISSRKTTKASAVQITPRPERDARTEGDGSDDGRVSAAAGAYTSAARSRHGAISCRVGTGFK</sequence>
<reference evidence="2 3" key="1">
    <citation type="submission" date="2020-12" db="EMBL/GenBank/DDBJ databases">
        <title>A novel species.</title>
        <authorList>
            <person name="Li K."/>
        </authorList>
    </citation>
    <scope>NUCLEOTIDE SEQUENCE [LARGE SCALE GENOMIC DNA]</scope>
    <source>
        <strain evidence="2 3">ZYC-3</strain>
    </source>
</reference>
<protein>
    <submittedName>
        <fullName evidence="2">Uncharacterized protein</fullName>
    </submittedName>
</protein>
<organism evidence="2 3">
    <name type="scientific">Streptomyces liliifuscus</name>
    <dbReference type="NCBI Taxonomy" id="2797636"/>
    <lineage>
        <taxon>Bacteria</taxon>
        <taxon>Bacillati</taxon>
        <taxon>Actinomycetota</taxon>
        <taxon>Actinomycetes</taxon>
        <taxon>Kitasatosporales</taxon>
        <taxon>Streptomycetaceae</taxon>
        <taxon>Streptomyces</taxon>
    </lineage>
</organism>
<evidence type="ECO:0000256" key="1">
    <source>
        <dbReference type="SAM" id="MobiDB-lite"/>
    </source>
</evidence>
<dbReference type="AlphaFoldDB" id="A0A7T7REH0"/>
<proteinExistence type="predicted"/>
<gene>
    <name evidence="2" type="ORF">JEQ17_32620</name>
</gene>
<feature type="compositionally biased region" description="Basic and acidic residues" evidence="1">
    <location>
        <begin position="57"/>
        <end position="73"/>
    </location>
</feature>
<feature type="region of interest" description="Disordered" evidence="1">
    <location>
        <begin position="47"/>
        <end position="74"/>
    </location>
</feature>
<dbReference type="Proteomes" id="UP000595636">
    <property type="component" value="Chromosome"/>
</dbReference>
<keyword evidence="3" id="KW-1185">Reference proteome</keyword>
<evidence type="ECO:0000313" key="2">
    <source>
        <dbReference type="EMBL" id="QQM43662.1"/>
    </source>
</evidence>
<name>A0A7T7REH0_9ACTN</name>
<dbReference type="KEGG" id="slf:JEQ17_32620"/>
<accession>A0A7T7REH0</accession>
<dbReference type="EMBL" id="CP066831">
    <property type="protein sequence ID" value="QQM43662.1"/>
    <property type="molecule type" value="Genomic_DNA"/>
</dbReference>